<dbReference type="PROSITE" id="PS50931">
    <property type="entry name" value="HTH_LYSR"/>
    <property type="match status" value="1"/>
</dbReference>
<dbReference type="Proteomes" id="UP000198852">
    <property type="component" value="Unassembled WGS sequence"/>
</dbReference>
<dbReference type="Pfam" id="PF03466">
    <property type="entry name" value="LysR_substrate"/>
    <property type="match status" value="1"/>
</dbReference>
<evidence type="ECO:0000259" key="5">
    <source>
        <dbReference type="PROSITE" id="PS50931"/>
    </source>
</evidence>
<evidence type="ECO:0000256" key="2">
    <source>
        <dbReference type="ARBA" id="ARBA00023015"/>
    </source>
</evidence>
<feature type="domain" description="HTH lysR-type" evidence="5">
    <location>
        <begin position="8"/>
        <end position="59"/>
    </location>
</feature>
<dbReference type="InterPro" id="IPR036390">
    <property type="entry name" value="WH_DNA-bd_sf"/>
</dbReference>
<dbReference type="Pfam" id="PF00126">
    <property type="entry name" value="HTH_1"/>
    <property type="match status" value="1"/>
</dbReference>
<protein>
    <submittedName>
        <fullName evidence="6">DNA-binding transcriptional regulator, LysR family</fullName>
    </submittedName>
</protein>
<evidence type="ECO:0000256" key="3">
    <source>
        <dbReference type="ARBA" id="ARBA00023125"/>
    </source>
</evidence>
<evidence type="ECO:0000313" key="6">
    <source>
        <dbReference type="EMBL" id="SFT01514.1"/>
    </source>
</evidence>
<evidence type="ECO:0000256" key="1">
    <source>
        <dbReference type="ARBA" id="ARBA00009437"/>
    </source>
</evidence>
<evidence type="ECO:0000313" key="7">
    <source>
        <dbReference type="Proteomes" id="UP000198852"/>
    </source>
</evidence>
<name>A0A1I6UJI2_9PSEU</name>
<evidence type="ECO:0000256" key="4">
    <source>
        <dbReference type="ARBA" id="ARBA00023163"/>
    </source>
</evidence>
<dbReference type="InterPro" id="IPR000847">
    <property type="entry name" value="LysR_HTH_N"/>
</dbReference>
<proteinExistence type="inferred from homology"/>
<dbReference type="PRINTS" id="PR00039">
    <property type="entry name" value="HTHLYSR"/>
</dbReference>
<dbReference type="OrthoDB" id="4131546at2"/>
<keyword evidence="7" id="KW-1185">Reference proteome</keyword>
<comment type="similarity">
    <text evidence="1">Belongs to the LysR transcriptional regulatory family.</text>
</comment>
<dbReference type="InterPro" id="IPR005119">
    <property type="entry name" value="LysR_subst-bd"/>
</dbReference>
<dbReference type="Gene3D" id="3.40.190.10">
    <property type="entry name" value="Periplasmic binding protein-like II"/>
    <property type="match status" value="2"/>
</dbReference>
<dbReference type="CDD" id="cd08423">
    <property type="entry name" value="PBP2_LTTR_like_6"/>
    <property type="match status" value="1"/>
</dbReference>
<dbReference type="PANTHER" id="PTHR30346:SF29">
    <property type="entry name" value="LYSR SUBSTRATE-BINDING"/>
    <property type="match status" value="1"/>
</dbReference>
<dbReference type="PANTHER" id="PTHR30346">
    <property type="entry name" value="TRANSCRIPTIONAL DUAL REGULATOR HCAR-RELATED"/>
    <property type="match status" value="1"/>
</dbReference>
<dbReference type="EMBL" id="FOZX01000011">
    <property type="protein sequence ID" value="SFT01514.1"/>
    <property type="molecule type" value="Genomic_DNA"/>
</dbReference>
<dbReference type="GO" id="GO:0003677">
    <property type="term" value="F:DNA binding"/>
    <property type="evidence" value="ECO:0007669"/>
    <property type="project" value="UniProtKB-KW"/>
</dbReference>
<keyword evidence="4" id="KW-0804">Transcription</keyword>
<dbReference type="Gene3D" id="1.10.10.10">
    <property type="entry name" value="Winged helix-like DNA-binding domain superfamily/Winged helix DNA-binding domain"/>
    <property type="match status" value="1"/>
</dbReference>
<accession>A0A1I6UJI2</accession>
<keyword evidence="2" id="KW-0805">Transcription regulation</keyword>
<dbReference type="SUPFAM" id="SSF53850">
    <property type="entry name" value="Periplasmic binding protein-like II"/>
    <property type="match status" value="1"/>
</dbReference>
<organism evidence="6 7">
    <name type="scientific">Saccharopolyspora flava</name>
    <dbReference type="NCBI Taxonomy" id="95161"/>
    <lineage>
        <taxon>Bacteria</taxon>
        <taxon>Bacillati</taxon>
        <taxon>Actinomycetota</taxon>
        <taxon>Actinomycetes</taxon>
        <taxon>Pseudonocardiales</taxon>
        <taxon>Pseudonocardiaceae</taxon>
        <taxon>Saccharopolyspora</taxon>
    </lineage>
</organism>
<dbReference type="InterPro" id="IPR036388">
    <property type="entry name" value="WH-like_DNA-bd_sf"/>
</dbReference>
<reference evidence="7" key="1">
    <citation type="submission" date="2016-10" db="EMBL/GenBank/DDBJ databases">
        <authorList>
            <person name="Varghese N."/>
            <person name="Submissions S."/>
        </authorList>
    </citation>
    <scope>NUCLEOTIDE SEQUENCE [LARGE SCALE GENOMIC DNA]</scope>
    <source>
        <strain evidence="7">DSM 44771</strain>
    </source>
</reference>
<dbReference type="AlphaFoldDB" id="A0A1I6UJI2"/>
<dbReference type="GO" id="GO:0032993">
    <property type="term" value="C:protein-DNA complex"/>
    <property type="evidence" value="ECO:0007669"/>
    <property type="project" value="TreeGrafter"/>
</dbReference>
<dbReference type="GO" id="GO:0003700">
    <property type="term" value="F:DNA-binding transcription factor activity"/>
    <property type="evidence" value="ECO:0007669"/>
    <property type="project" value="InterPro"/>
</dbReference>
<dbReference type="RefSeq" id="WP_093422595.1">
    <property type="nucleotide sequence ID" value="NZ_FOZX01000011.1"/>
</dbReference>
<gene>
    <name evidence="6" type="ORF">SAMN05660874_04966</name>
</gene>
<dbReference type="SUPFAM" id="SSF46785">
    <property type="entry name" value="Winged helix' DNA-binding domain"/>
    <property type="match status" value="1"/>
</dbReference>
<sequence>MFDVVRARSLHAVARHGTISAAAAALHLTQSALSQQLARLEREVGQPLLVRRGRGVVLTDAGHLLVERTEEILTRITAAETALEAQRGRVTGRMAVAAFATATRAILPAALHHLRRHHPDLRLESREHDPTAALELLVRGDIDLAVIDEWDLARPPLPDGVDAAHLIDDVSDLALPTSHRLISEAGPIDLAECADESWISWEPGVRAHAWLTRELRERGCGFSVAHAASEHQTFLALVAAGLGIALVPRLGRGPVPDGVALASLHRPPTRRVFAAWRSDTADRPAVQAAFAALRAAVGGELSPRS</sequence>
<keyword evidence="3 6" id="KW-0238">DNA-binding</keyword>
<dbReference type="FunFam" id="1.10.10.10:FF:000001">
    <property type="entry name" value="LysR family transcriptional regulator"/>
    <property type="match status" value="1"/>
</dbReference>
<dbReference type="STRING" id="95161.SAMN05660874_04966"/>